<dbReference type="OrthoDB" id="8065733at2759"/>
<sequence length="85" mass="9846">MYRQVKVAREDTDCQRILWRKDQRSEIEHYRMLNNLASCLAFGVASAPYLEVTRRKLRMLHSCVMDSEGKVDVALISSKTKVAPM</sequence>
<proteinExistence type="predicted"/>
<protein>
    <submittedName>
        <fullName evidence="1">Uncharacterized protein</fullName>
    </submittedName>
</protein>
<evidence type="ECO:0000313" key="1">
    <source>
        <dbReference type="EMBL" id="CAB3253491.1"/>
    </source>
</evidence>
<organism evidence="1 2">
    <name type="scientific">Arctia plantaginis</name>
    <name type="common">Wood tiger moth</name>
    <name type="synonym">Phalaena plantaginis</name>
    <dbReference type="NCBI Taxonomy" id="874455"/>
    <lineage>
        <taxon>Eukaryota</taxon>
        <taxon>Metazoa</taxon>
        <taxon>Ecdysozoa</taxon>
        <taxon>Arthropoda</taxon>
        <taxon>Hexapoda</taxon>
        <taxon>Insecta</taxon>
        <taxon>Pterygota</taxon>
        <taxon>Neoptera</taxon>
        <taxon>Endopterygota</taxon>
        <taxon>Lepidoptera</taxon>
        <taxon>Glossata</taxon>
        <taxon>Ditrysia</taxon>
        <taxon>Noctuoidea</taxon>
        <taxon>Erebidae</taxon>
        <taxon>Arctiinae</taxon>
        <taxon>Arctia</taxon>
    </lineage>
</organism>
<dbReference type="EMBL" id="CADEBC010000561">
    <property type="protein sequence ID" value="CAB3253491.1"/>
    <property type="molecule type" value="Genomic_DNA"/>
</dbReference>
<keyword evidence="2" id="KW-1185">Reference proteome</keyword>
<name>A0A8S1B5Z9_ARCPL</name>
<dbReference type="Proteomes" id="UP000494106">
    <property type="component" value="Unassembled WGS sequence"/>
</dbReference>
<accession>A0A8S1B5Z9</accession>
<comment type="caution">
    <text evidence="1">The sequence shown here is derived from an EMBL/GenBank/DDBJ whole genome shotgun (WGS) entry which is preliminary data.</text>
</comment>
<evidence type="ECO:0000313" key="2">
    <source>
        <dbReference type="Proteomes" id="UP000494106"/>
    </source>
</evidence>
<dbReference type="AlphaFoldDB" id="A0A8S1B5Z9"/>
<gene>
    <name evidence="1" type="ORF">APLA_LOCUS14149</name>
</gene>
<reference evidence="1 2" key="1">
    <citation type="submission" date="2020-04" db="EMBL/GenBank/DDBJ databases">
        <authorList>
            <person name="Wallbank WR R."/>
            <person name="Pardo Diaz C."/>
            <person name="Kozak K."/>
            <person name="Martin S."/>
            <person name="Jiggins C."/>
            <person name="Moest M."/>
            <person name="Warren A I."/>
            <person name="Byers J.R.P. K."/>
            <person name="Montejo-Kovacevich G."/>
            <person name="Yen C E."/>
        </authorList>
    </citation>
    <scope>NUCLEOTIDE SEQUENCE [LARGE SCALE GENOMIC DNA]</scope>
</reference>